<gene>
    <name evidence="4" type="ORF">PGQ11_004234</name>
</gene>
<evidence type="ECO:0000256" key="1">
    <source>
        <dbReference type="PROSITE-ProRule" id="PRU00723"/>
    </source>
</evidence>
<accession>A0ABR2J7R6</accession>
<evidence type="ECO:0000256" key="2">
    <source>
        <dbReference type="SAM" id="MobiDB-lite"/>
    </source>
</evidence>
<dbReference type="PROSITE" id="PS50103">
    <property type="entry name" value="ZF_C3H1"/>
    <property type="match status" value="1"/>
</dbReference>
<dbReference type="InterPro" id="IPR000571">
    <property type="entry name" value="Znf_CCCH"/>
</dbReference>
<sequence>MMATHQQLHRNIGANPRVLRPHNVPLPRYFLVRPATTKHTASGTITMPGPMVPLIALDQLPEWIDIAGVPRELTVEQTMGLQNLGTVVPEATEHFEVRLHQDVRFVTSSSSPSSAPKRRSGSSGETRDKSHISNNPNPAPSPLIGPVLDPHDMDRPGSSSSSSSSMNSLSDSSSGKPVASSSSRSKKTTAKKGSEKAATVSKAETTSKGPRGSITSKPSVVTLNPRLPTPPPATIPLNPYPILRHHHRDAVAPPPGPNHPATRLLSAITPASGYIYSPAHPQQQSPANNNSNKPPQASSRHNRTIVYCRHWCHHGSCKYGLECRYEHRMPQTHEGLREVGLADWPNWYRAAWTMALNMQTSRRSGRHESWPDFMAAMVDAGSGSRRKAGSSQQKARGSGSGSSRNVVLGINDGPPTVPTTTTTTVAHADGDKSVIVEERHGRLRRAEIGDSDGSSSETEYGDHKMEVHDAAASKKQDKGAENITPPVENLVDI</sequence>
<evidence type="ECO:0000259" key="3">
    <source>
        <dbReference type="PROSITE" id="PS50103"/>
    </source>
</evidence>
<feature type="region of interest" description="Disordered" evidence="2">
    <location>
        <begin position="440"/>
        <end position="493"/>
    </location>
</feature>
<feature type="compositionally biased region" description="Low complexity" evidence="2">
    <location>
        <begin position="158"/>
        <end position="183"/>
    </location>
</feature>
<organism evidence="4 5">
    <name type="scientific">Apiospora arundinis</name>
    <dbReference type="NCBI Taxonomy" id="335852"/>
    <lineage>
        <taxon>Eukaryota</taxon>
        <taxon>Fungi</taxon>
        <taxon>Dikarya</taxon>
        <taxon>Ascomycota</taxon>
        <taxon>Pezizomycotina</taxon>
        <taxon>Sordariomycetes</taxon>
        <taxon>Xylariomycetidae</taxon>
        <taxon>Amphisphaeriales</taxon>
        <taxon>Apiosporaceae</taxon>
        <taxon>Apiospora</taxon>
    </lineage>
</organism>
<feature type="region of interest" description="Disordered" evidence="2">
    <location>
        <begin position="106"/>
        <end position="240"/>
    </location>
</feature>
<keyword evidence="1" id="KW-0863">Zinc-finger</keyword>
<evidence type="ECO:0000313" key="4">
    <source>
        <dbReference type="EMBL" id="KAK8873720.1"/>
    </source>
</evidence>
<feature type="region of interest" description="Disordered" evidence="2">
    <location>
        <begin position="274"/>
        <end position="299"/>
    </location>
</feature>
<protein>
    <submittedName>
        <fullName evidence="4">Tubulin-specific chaperone E</fullName>
    </submittedName>
</protein>
<feature type="compositionally biased region" description="Low complexity" evidence="2">
    <location>
        <begin position="389"/>
        <end position="404"/>
    </location>
</feature>
<feature type="compositionally biased region" description="Polar residues" evidence="2">
    <location>
        <begin position="202"/>
        <end position="221"/>
    </location>
</feature>
<keyword evidence="1" id="KW-0479">Metal-binding</keyword>
<feature type="compositionally biased region" description="Low complexity" evidence="2">
    <location>
        <begin position="277"/>
        <end position="299"/>
    </location>
</feature>
<keyword evidence="1" id="KW-0862">Zinc</keyword>
<proteinExistence type="predicted"/>
<reference evidence="4 5" key="1">
    <citation type="journal article" date="2024" name="IMA Fungus">
        <title>Apiospora arundinis, a panoply of carbohydrate-active enzymes and secondary metabolites.</title>
        <authorList>
            <person name="Sorensen T."/>
            <person name="Petersen C."/>
            <person name="Muurmann A.T."/>
            <person name="Christiansen J.V."/>
            <person name="Brundto M.L."/>
            <person name="Overgaard C.K."/>
            <person name="Boysen A.T."/>
            <person name="Wollenberg R.D."/>
            <person name="Larsen T.O."/>
            <person name="Sorensen J.L."/>
            <person name="Nielsen K.L."/>
            <person name="Sondergaard T.E."/>
        </authorList>
    </citation>
    <scope>NUCLEOTIDE SEQUENCE [LARGE SCALE GENOMIC DNA]</scope>
    <source>
        <strain evidence="4 5">AAU 773</strain>
    </source>
</reference>
<feature type="zinc finger region" description="C3H1-type" evidence="1">
    <location>
        <begin position="302"/>
        <end position="330"/>
    </location>
</feature>
<dbReference type="EMBL" id="JAPCWZ010000003">
    <property type="protein sequence ID" value="KAK8873720.1"/>
    <property type="molecule type" value="Genomic_DNA"/>
</dbReference>
<keyword evidence="5" id="KW-1185">Reference proteome</keyword>
<feature type="region of interest" description="Disordered" evidence="2">
    <location>
        <begin position="381"/>
        <end position="423"/>
    </location>
</feature>
<feature type="compositionally biased region" description="Basic and acidic residues" evidence="2">
    <location>
        <begin position="460"/>
        <end position="480"/>
    </location>
</feature>
<dbReference type="Proteomes" id="UP001390339">
    <property type="component" value="Unassembled WGS sequence"/>
</dbReference>
<name>A0ABR2J7R6_9PEZI</name>
<evidence type="ECO:0000313" key="5">
    <source>
        <dbReference type="Proteomes" id="UP001390339"/>
    </source>
</evidence>
<comment type="caution">
    <text evidence="4">The sequence shown here is derived from an EMBL/GenBank/DDBJ whole genome shotgun (WGS) entry which is preliminary data.</text>
</comment>
<feature type="domain" description="C3H1-type" evidence="3">
    <location>
        <begin position="302"/>
        <end position="330"/>
    </location>
</feature>